<dbReference type="Pfam" id="PF00578">
    <property type="entry name" value="AhpC-TSA"/>
    <property type="match status" value="1"/>
</dbReference>
<organism evidence="3 4">
    <name type="scientific">Halobacillus naozhouensis</name>
    <dbReference type="NCBI Taxonomy" id="554880"/>
    <lineage>
        <taxon>Bacteria</taxon>
        <taxon>Bacillati</taxon>
        <taxon>Bacillota</taxon>
        <taxon>Bacilli</taxon>
        <taxon>Bacillales</taxon>
        <taxon>Bacillaceae</taxon>
        <taxon>Halobacillus</taxon>
    </lineage>
</organism>
<gene>
    <name evidence="3" type="ORF">P9989_14910</name>
</gene>
<evidence type="ECO:0000313" key="3">
    <source>
        <dbReference type="EMBL" id="WFT73653.1"/>
    </source>
</evidence>
<proteinExistence type="predicted"/>
<feature type="domain" description="Thioredoxin" evidence="2">
    <location>
        <begin position="1"/>
        <end position="138"/>
    </location>
</feature>
<reference evidence="3 4" key="1">
    <citation type="submission" date="2023-04" db="EMBL/GenBank/DDBJ databases">
        <title>Genome sequence of Halobacillus naozhouensis KACC 21980.</title>
        <authorList>
            <person name="Kim S."/>
            <person name="Heo J."/>
            <person name="Kwon S.-W."/>
        </authorList>
    </citation>
    <scope>NUCLEOTIDE SEQUENCE [LARGE SCALE GENOMIC DNA]</scope>
    <source>
        <strain evidence="3 4">KCTC 13234</strain>
    </source>
</reference>
<evidence type="ECO:0000256" key="1">
    <source>
        <dbReference type="ARBA" id="ARBA00023157"/>
    </source>
</evidence>
<protein>
    <submittedName>
        <fullName evidence="3">TlpA disulfide reductase family protein</fullName>
    </submittedName>
</protein>
<dbReference type="Proteomes" id="UP001221597">
    <property type="component" value="Chromosome"/>
</dbReference>
<keyword evidence="1" id="KW-1015">Disulfide bond</keyword>
<sequence>MTTAIDFELPFINSRETYRLADDLGKVIMLTFWASWCPDCGVDLPKKEQLFRSLDKEKVKMLTVNVKGRERNNNDGRIFTEKFLTQPTLEDNEMEVYNQYNCEGVPTTILINKDGYVTHKFGDKTSFLSIVEAVGTLI</sequence>
<dbReference type="PANTHER" id="PTHR42852">
    <property type="entry name" value="THIOL:DISULFIDE INTERCHANGE PROTEIN DSBE"/>
    <property type="match status" value="1"/>
</dbReference>
<dbReference type="InterPro" id="IPR036249">
    <property type="entry name" value="Thioredoxin-like_sf"/>
</dbReference>
<name>A0ABY8IU78_9BACI</name>
<dbReference type="InterPro" id="IPR050553">
    <property type="entry name" value="Thioredoxin_ResA/DsbE_sf"/>
</dbReference>
<dbReference type="InterPro" id="IPR000866">
    <property type="entry name" value="AhpC/TSA"/>
</dbReference>
<dbReference type="CDD" id="cd02966">
    <property type="entry name" value="TlpA_like_family"/>
    <property type="match status" value="1"/>
</dbReference>
<dbReference type="SUPFAM" id="SSF52833">
    <property type="entry name" value="Thioredoxin-like"/>
    <property type="match status" value="1"/>
</dbReference>
<dbReference type="RefSeq" id="WP_283075660.1">
    <property type="nucleotide sequence ID" value="NZ_CP121671.1"/>
</dbReference>
<dbReference type="Gene3D" id="3.40.30.10">
    <property type="entry name" value="Glutaredoxin"/>
    <property type="match status" value="1"/>
</dbReference>
<dbReference type="InterPro" id="IPR013766">
    <property type="entry name" value="Thioredoxin_domain"/>
</dbReference>
<evidence type="ECO:0000313" key="4">
    <source>
        <dbReference type="Proteomes" id="UP001221597"/>
    </source>
</evidence>
<accession>A0ABY8IU78</accession>
<dbReference type="PANTHER" id="PTHR42852:SF17">
    <property type="entry name" value="THIOREDOXIN-LIKE PROTEIN HI_1115"/>
    <property type="match status" value="1"/>
</dbReference>
<dbReference type="PROSITE" id="PS51352">
    <property type="entry name" value="THIOREDOXIN_2"/>
    <property type="match status" value="1"/>
</dbReference>
<evidence type="ECO:0000259" key="2">
    <source>
        <dbReference type="PROSITE" id="PS51352"/>
    </source>
</evidence>
<dbReference type="EMBL" id="CP121671">
    <property type="protein sequence ID" value="WFT73653.1"/>
    <property type="molecule type" value="Genomic_DNA"/>
</dbReference>
<keyword evidence="4" id="KW-1185">Reference proteome</keyword>